<proteinExistence type="predicted"/>
<sequence>MPRPRVPKVKAAVTAGCEVCAKIRANLTAAASRGDIDSVGTLDVILGRHERQAHAQD</sequence>
<accession>A0A7W8BD26</accession>
<gene>
    <name evidence="1" type="ORF">FHS36_004607</name>
</gene>
<reference evidence="1 2" key="1">
    <citation type="submission" date="2020-08" db="EMBL/GenBank/DDBJ databases">
        <title>Genomic Encyclopedia of Type Strains, Phase III (KMG-III): the genomes of soil and plant-associated and newly described type strains.</title>
        <authorList>
            <person name="Whitman W."/>
        </authorList>
    </citation>
    <scope>NUCLEOTIDE SEQUENCE [LARGE SCALE GENOMIC DNA]</scope>
    <source>
        <strain evidence="1 2">CECT 3259</strain>
    </source>
</reference>
<dbReference type="AlphaFoldDB" id="A0A7W8BD26"/>
<comment type="caution">
    <text evidence="1">The sequence shown here is derived from an EMBL/GenBank/DDBJ whole genome shotgun (WGS) entry which is preliminary data.</text>
</comment>
<dbReference type="EMBL" id="JACHJF010000016">
    <property type="protein sequence ID" value="MBB5121155.1"/>
    <property type="molecule type" value="Genomic_DNA"/>
</dbReference>
<dbReference type="Proteomes" id="UP000528608">
    <property type="component" value="Unassembled WGS sequence"/>
</dbReference>
<evidence type="ECO:0000313" key="2">
    <source>
        <dbReference type="Proteomes" id="UP000528608"/>
    </source>
</evidence>
<protein>
    <submittedName>
        <fullName evidence="1">Uncharacterized protein</fullName>
    </submittedName>
</protein>
<evidence type="ECO:0000313" key="1">
    <source>
        <dbReference type="EMBL" id="MBB5121155.1"/>
    </source>
</evidence>
<name>A0A7W8BD26_STREU</name>
<organism evidence="1 2">
    <name type="scientific">Streptomyces eurocidicus</name>
    <name type="common">Streptoverticillium eurocidicus</name>
    <dbReference type="NCBI Taxonomy" id="66423"/>
    <lineage>
        <taxon>Bacteria</taxon>
        <taxon>Bacillati</taxon>
        <taxon>Actinomycetota</taxon>
        <taxon>Actinomycetes</taxon>
        <taxon>Kitasatosporales</taxon>
        <taxon>Streptomycetaceae</taxon>
        <taxon>Streptomyces</taxon>
    </lineage>
</organism>
<dbReference type="RefSeq" id="WP_170127557.1">
    <property type="nucleotide sequence ID" value="NZ_JACHJF010000016.1"/>
</dbReference>